<dbReference type="InterPro" id="IPR043502">
    <property type="entry name" value="DNA/RNA_pol_sf"/>
</dbReference>
<name>A0A183GCS8_HELPZ</name>
<keyword evidence="3" id="KW-1185">Reference proteome</keyword>
<proteinExistence type="predicted"/>
<sequence length="312" mass="35307">MEALPVILQAEQHQLDVQVAALQLLMEKLCAVRTDSSCNGAAVLGEKYVIFDSLNKRIEALNYDPDRGRTFDSWLRYHELFDNECTELDEKDKTRGFECFKVRYEGEDFNSYQTMAKTKCTDAHFYSIDFDSLQCLHYVAGFQRTEFADHRARLLRRLDQSEKITPAGRTSLLIVNSSNRTRMMPDLSKAHLISTLFVVGSSNLEKRGSLNDDNKMSLHPNFIVVDHIAGFRDTTVAKLKTGFTDVFVSGLGKCTTAKATLLLKPNSQPIFKRQRPVPYATVAALDNEIDRLLAEGVISPVTYSRWVHPSSL</sequence>
<organism evidence="3 4">
    <name type="scientific">Heligmosomoides polygyrus</name>
    <name type="common">Parasitic roundworm</name>
    <dbReference type="NCBI Taxonomy" id="6339"/>
    <lineage>
        <taxon>Eukaryota</taxon>
        <taxon>Metazoa</taxon>
        <taxon>Ecdysozoa</taxon>
        <taxon>Nematoda</taxon>
        <taxon>Chromadorea</taxon>
        <taxon>Rhabditida</taxon>
        <taxon>Rhabditina</taxon>
        <taxon>Rhabditomorpha</taxon>
        <taxon>Strongyloidea</taxon>
        <taxon>Heligmosomidae</taxon>
        <taxon>Heligmosomoides</taxon>
    </lineage>
</organism>
<feature type="domain" description="DUF7083" evidence="1">
    <location>
        <begin position="51"/>
        <end position="96"/>
    </location>
</feature>
<dbReference type="AlphaFoldDB" id="A0A183GCS8"/>
<evidence type="ECO:0000313" key="4">
    <source>
        <dbReference type="WBParaSite" id="HPBE_0002000201-mRNA-1"/>
    </source>
</evidence>
<dbReference type="SUPFAM" id="SSF56672">
    <property type="entry name" value="DNA/RNA polymerases"/>
    <property type="match status" value="1"/>
</dbReference>
<dbReference type="PANTHER" id="PTHR37984">
    <property type="entry name" value="PROTEIN CBG26694"/>
    <property type="match status" value="1"/>
</dbReference>
<dbReference type="Gene3D" id="3.10.10.10">
    <property type="entry name" value="HIV Type 1 Reverse Transcriptase, subunit A, domain 1"/>
    <property type="match status" value="1"/>
</dbReference>
<dbReference type="PANTHER" id="PTHR37984:SF5">
    <property type="entry name" value="PROTEIN NYNRIN-LIKE"/>
    <property type="match status" value="1"/>
</dbReference>
<gene>
    <name evidence="2" type="ORF">HPBE_LOCUS19999</name>
</gene>
<dbReference type="EMBL" id="UZAH01031787">
    <property type="protein sequence ID" value="VDP17816.1"/>
    <property type="molecule type" value="Genomic_DNA"/>
</dbReference>
<protein>
    <submittedName>
        <fullName evidence="4">SAM-dependent MTase TRM10-type domain-containing protein</fullName>
    </submittedName>
</protein>
<accession>A0A183GCS8</accession>
<accession>A0A3P8FEV1</accession>
<dbReference type="OrthoDB" id="5850509at2759"/>
<reference evidence="4" key="2">
    <citation type="submission" date="2019-09" db="UniProtKB">
        <authorList>
            <consortium name="WormBaseParasite"/>
        </authorList>
    </citation>
    <scope>IDENTIFICATION</scope>
</reference>
<dbReference type="Pfam" id="PF23309">
    <property type="entry name" value="DUF7083"/>
    <property type="match status" value="1"/>
</dbReference>
<dbReference type="Proteomes" id="UP000050761">
    <property type="component" value="Unassembled WGS sequence"/>
</dbReference>
<dbReference type="InterPro" id="IPR050951">
    <property type="entry name" value="Retrovirus_Pol_polyprotein"/>
</dbReference>
<reference evidence="2 3" key="1">
    <citation type="submission" date="2018-11" db="EMBL/GenBank/DDBJ databases">
        <authorList>
            <consortium name="Pathogen Informatics"/>
        </authorList>
    </citation>
    <scope>NUCLEOTIDE SEQUENCE [LARGE SCALE GENOMIC DNA]</scope>
</reference>
<evidence type="ECO:0000259" key="1">
    <source>
        <dbReference type="Pfam" id="PF23309"/>
    </source>
</evidence>
<evidence type="ECO:0000313" key="3">
    <source>
        <dbReference type="Proteomes" id="UP000050761"/>
    </source>
</evidence>
<dbReference type="InterPro" id="IPR055510">
    <property type="entry name" value="DUF7083"/>
</dbReference>
<evidence type="ECO:0000313" key="2">
    <source>
        <dbReference type="EMBL" id="VDP17816.1"/>
    </source>
</evidence>
<dbReference type="WBParaSite" id="HPBE_0002000201-mRNA-1">
    <property type="protein sequence ID" value="HPBE_0002000201-mRNA-1"/>
    <property type="gene ID" value="HPBE_0002000201"/>
</dbReference>